<evidence type="ECO:0008006" key="6">
    <source>
        <dbReference type="Google" id="ProtNLM"/>
    </source>
</evidence>
<dbReference type="EMBL" id="JACHFK010000005">
    <property type="protein sequence ID" value="MBB5376941.1"/>
    <property type="molecule type" value="Genomic_DNA"/>
</dbReference>
<feature type="signal peptide" evidence="1">
    <location>
        <begin position="1"/>
        <end position="24"/>
    </location>
</feature>
<evidence type="ECO:0000256" key="1">
    <source>
        <dbReference type="SAM" id="SignalP"/>
    </source>
</evidence>
<accession>A0A7W8NPM7</accession>
<dbReference type="Proteomes" id="UP000619376">
    <property type="component" value="Unassembled WGS sequence"/>
</dbReference>
<reference evidence="5" key="2">
    <citation type="journal article" date="2019" name="Int. J. Syst. Evol. Microbiol.">
        <title>The Global Catalogue of Microorganisms (GCM) 10K type strain sequencing project: providing services to taxonomists for standard genome sequencing and annotation.</title>
        <authorList>
            <consortium name="The Broad Institute Genomics Platform"/>
            <consortium name="The Broad Institute Genome Sequencing Center for Infectious Disease"/>
            <person name="Wu L."/>
            <person name="Ma J."/>
        </authorList>
    </citation>
    <scope>NUCLEOTIDE SEQUENCE [LARGE SCALE GENOMIC DNA]</scope>
    <source>
        <strain evidence="5">CGMCC 1.18437</strain>
    </source>
</reference>
<comment type="caution">
    <text evidence="3">The sequence shown here is derived from an EMBL/GenBank/DDBJ whole genome shotgun (WGS) entry which is preliminary data.</text>
</comment>
<keyword evidence="1" id="KW-0732">Signal</keyword>
<dbReference type="Gene3D" id="2.60.40.10">
    <property type="entry name" value="Immunoglobulins"/>
    <property type="match status" value="1"/>
</dbReference>
<keyword evidence="5" id="KW-1185">Reference proteome</keyword>
<name>A0A7W8NPM7_9DEIO</name>
<dbReference type="InterPro" id="IPR008964">
    <property type="entry name" value="Invasin/intimin_cell_adhesion"/>
</dbReference>
<proteinExistence type="predicted"/>
<organism evidence="3 4">
    <name type="scientific">Deinococcus metalli</name>
    <dbReference type="NCBI Taxonomy" id="1141878"/>
    <lineage>
        <taxon>Bacteria</taxon>
        <taxon>Thermotogati</taxon>
        <taxon>Deinococcota</taxon>
        <taxon>Deinococci</taxon>
        <taxon>Deinococcales</taxon>
        <taxon>Deinococcaceae</taxon>
        <taxon>Deinococcus</taxon>
    </lineage>
</organism>
<evidence type="ECO:0000313" key="5">
    <source>
        <dbReference type="Proteomes" id="UP000619376"/>
    </source>
</evidence>
<reference evidence="3 4" key="3">
    <citation type="submission" date="2020-08" db="EMBL/GenBank/DDBJ databases">
        <title>Genomic Encyclopedia of Type Strains, Phase IV (KMG-IV): sequencing the most valuable type-strain genomes for metagenomic binning, comparative biology and taxonomic classification.</title>
        <authorList>
            <person name="Goeker M."/>
        </authorList>
    </citation>
    <scope>NUCLEOTIDE SEQUENCE [LARGE SCALE GENOMIC DNA]</scope>
    <source>
        <strain evidence="3 4">DSM 27521</strain>
    </source>
</reference>
<gene>
    <name evidence="2" type="ORF">GCM10017781_23680</name>
    <name evidence="3" type="ORF">HNQ07_002405</name>
</gene>
<evidence type="ECO:0000313" key="4">
    <source>
        <dbReference type="Proteomes" id="UP000539473"/>
    </source>
</evidence>
<dbReference type="RefSeq" id="WP_184112020.1">
    <property type="nucleotide sequence ID" value="NZ_BNAJ01000005.1"/>
</dbReference>
<dbReference type="InterPro" id="IPR013783">
    <property type="entry name" value="Ig-like_fold"/>
</dbReference>
<dbReference type="PROSITE" id="PS51257">
    <property type="entry name" value="PROKAR_LIPOPROTEIN"/>
    <property type="match status" value="1"/>
</dbReference>
<dbReference type="EMBL" id="BNAJ01000005">
    <property type="protein sequence ID" value="GHF46463.1"/>
    <property type="molecule type" value="Genomic_DNA"/>
</dbReference>
<dbReference type="SUPFAM" id="SSF49373">
    <property type="entry name" value="Invasin/intimin cell-adhesion fragments"/>
    <property type="match status" value="1"/>
</dbReference>
<sequence>MTLRAPRMAAWVGTAALLASVLCACHRPPPAAPDVTLLPQPAQPPLLRVTPGRATLQARDVPTGTPWRIRCDSATGPFTRDGRAGGGPLDQTLHLPGGVYGCTGQVGSARVTAGPATPGAALPRPPRPAPVAALAAAARGTVTVMPATVRIGQREPWVVRAAVLDASGAPVPDGTLVTLTGRGPAGAEVVAERVTVNGEAQWALTPDQPGTWTLNVRAGPWHAALRASARSALLGGTPPALWGGDTLKVGPLTWDDGALPDDGTPVEVTALDARGRSVWATQGFTVLGRVEVDIPRLSSARTLQLAVAGTTATLPWEQP</sequence>
<evidence type="ECO:0000313" key="2">
    <source>
        <dbReference type="EMBL" id="GHF46463.1"/>
    </source>
</evidence>
<feature type="chain" id="PRO_5030861982" description="Carboxypeptidase regulatory-like domain-containing protein" evidence="1">
    <location>
        <begin position="25"/>
        <end position="319"/>
    </location>
</feature>
<dbReference type="AlphaFoldDB" id="A0A7W8NPM7"/>
<evidence type="ECO:0000313" key="3">
    <source>
        <dbReference type="EMBL" id="MBB5376941.1"/>
    </source>
</evidence>
<protein>
    <recommendedName>
        <fullName evidence="6">Carboxypeptidase regulatory-like domain-containing protein</fullName>
    </recommendedName>
</protein>
<dbReference type="Proteomes" id="UP000539473">
    <property type="component" value="Unassembled WGS sequence"/>
</dbReference>
<reference evidence="2" key="1">
    <citation type="journal article" date="2014" name="Int. J. Syst. Evol. Microbiol.">
        <title>Complete genome of a new Firmicutes species belonging to the dominant human colonic microbiota ('Ruminococcus bicirculans') reveals two chromosomes and a selective capacity to utilize plant glucans.</title>
        <authorList>
            <consortium name="NISC Comparative Sequencing Program"/>
            <person name="Wegmann U."/>
            <person name="Louis P."/>
            <person name="Goesmann A."/>
            <person name="Henrissat B."/>
            <person name="Duncan S.H."/>
            <person name="Flint H.J."/>
        </authorList>
    </citation>
    <scope>NUCLEOTIDE SEQUENCE</scope>
    <source>
        <strain evidence="2">CGMCC 1.18437</strain>
    </source>
</reference>
<reference evidence="2" key="4">
    <citation type="submission" date="2024-05" db="EMBL/GenBank/DDBJ databases">
        <authorList>
            <person name="Sun Q."/>
            <person name="Zhou Y."/>
        </authorList>
    </citation>
    <scope>NUCLEOTIDE SEQUENCE</scope>
    <source>
        <strain evidence="2">CGMCC 1.18437</strain>
    </source>
</reference>